<evidence type="ECO:0000256" key="1">
    <source>
        <dbReference type="SAM" id="Phobius"/>
    </source>
</evidence>
<keyword evidence="3" id="KW-1185">Reference proteome</keyword>
<gene>
    <name evidence="2" type="ORF">HC248_02348</name>
</gene>
<keyword evidence="1" id="KW-0472">Membrane</keyword>
<dbReference type="EMBL" id="CP051461">
    <property type="protein sequence ID" value="QJC57036.1"/>
    <property type="molecule type" value="Genomic_DNA"/>
</dbReference>
<protein>
    <recommendedName>
        <fullName evidence="4">YggT family protein</fullName>
    </recommendedName>
</protein>
<accession>A0A6H2HC42</accession>
<dbReference type="Pfam" id="PF02325">
    <property type="entry name" value="CCB3_YggT"/>
    <property type="match status" value="2"/>
</dbReference>
<reference evidence="2 3" key="1">
    <citation type="submission" date="2020-04" db="EMBL/GenBank/DDBJ databases">
        <title>Complete genome of a Psychrophilic, Marine, Gas Vacuolate Bacterium Polaromonas vacuolata KCTC 22033T.</title>
        <authorList>
            <person name="Hwang K."/>
            <person name="Kim K.M."/>
        </authorList>
    </citation>
    <scope>NUCLEOTIDE SEQUENCE [LARGE SCALE GENOMIC DNA]</scope>
    <source>
        <strain evidence="2 3">KCTC 22033</strain>
    </source>
</reference>
<dbReference type="GO" id="GO:0016020">
    <property type="term" value="C:membrane"/>
    <property type="evidence" value="ECO:0007669"/>
    <property type="project" value="InterPro"/>
</dbReference>
<feature type="transmembrane region" description="Helical" evidence="1">
    <location>
        <begin position="7"/>
        <end position="27"/>
    </location>
</feature>
<keyword evidence="1" id="KW-1133">Transmembrane helix</keyword>
<evidence type="ECO:0000313" key="3">
    <source>
        <dbReference type="Proteomes" id="UP000502041"/>
    </source>
</evidence>
<dbReference type="AlphaFoldDB" id="A0A6H2HC42"/>
<sequence length="186" mass="20319">MLERIFVFLLETSFFLLIGACLLRGWMNWIRISMREQPGSFVMAITNWLVIPLRRFLPAAIAKSRIDWASLIGAALLALVYGLLLALLFGAMTGAGGIAMPATMFALLGFAIKMLLRVALQTLLILVFGFAILSWVQPGSPAYLLLGRLIDPLITPLRRVIPTVGGIDLSILALLVLLQIGLMIVS</sequence>
<organism evidence="2 3">
    <name type="scientific">Polaromonas vacuolata</name>
    <dbReference type="NCBI Taxonomy" id="37448"/>
    <lineage>
        <taxon>Bacteria</taxon>
        <taxon>Pseudomonadati</taxon>
        <taxon>Pseudomonadota</taxon>
        <taxon>Betaproteobacteria</taxon>
        <taxon>Burkholderiales</taxon>
        <taxon>Comamonadaceae</taxon>
        <taxon>Polaromonas</taxon>
    </lineage>
</organism>
<feature type="transmembrane region" description="Helical" evidence="1">
    <location>
        <begin position="123"/>
        <end position="146"/>
    </location>
</feature>
<name>A0A6H2HC42_9BURK</name>
<evidence type="ECO:0008006" key="4">
    <source>
        <dbReference type="Google" id="ProtNLM"/>
    </source>
</evidence>
<keyword evidence="1" id="KW-0812">Transmembrane</keyword>
<dbReference type="KEGG" id="pvac:HC248_02348"/>
<dbReference type="RefSeq" id="WP_168922605.1">
    <property type="nucleotide sequence ID" value="NZ_CP051461.1"/>
</dbReference>
<feature type="transmembrane region" description="Helical" evidence="1">
    <location>
        <begin position="166"/>
        <end position="185"/>
    </location>
</feature>
<feature type="transmembrane region" description="Helical" evidence="1">
    <location>
        <begin position="98"/>
        <end position="116"/>
    </location>
</feature>
<feature type="transmembrane region" description="Helical" evidence="1">
    <location>
        <begin position="69"/>
        <end position="92"/>
    </location>
</feature>
<dbReference type="InterPro" id="IPR003425">
    <property type="entry name" value="CCB3/YggT"/>
</dbReference>
<proteinExistence type="predicted"/>
<evidence type="ECO:0000313" key="2">
    <source>
        <dbReference type="EMBL" id="QJC57036.1"/>
    </source>
</evidence>
<dbReference type="Proteomes" id="UP000502041">
    <property type="component" value="Chromosome"/>
</dbReference>